<keyword evidence="1" id="KW-0472">Membrane</keyword>
<keyword evidence="1" id="KW-1133">Transmembrane helix</keyword>
<reference evidence="2" key="1">
    <citation type="submission" date="2014-09" db="EMBL/GenBank/DDBJ databases">
        <authorList>
            <person name="Magalhaes I.L.F."/>
            <person name="Oliveira U."/>
            <person name="Santos F.R."/>
            <person name="Vidigal T.H.D.A."/>
            <person name="Brescovit A.D."/>
            <person name="Santos A.J."/>
        </authorList>
    </citation>
    <scope>NUCLEOTIDE SEQUENCE</scope>
    <source>
        <tissue evidence="2">Shoot tissue taken approximately 20 cm above the soil surface</tissue>
    </source>
</reference>
<feature type="transmembrane region" description="Helical" evidence="1">
    <location>
        <begin position="103"/>
        <end position="121"/>
    </location>
</feature>
<evidence type="ECO:0000256" key="1">
    <source>
        <dbReference type="SAM" id="Phobius"/>
    </source>
</evidence>
<accession>A0A0A9DTV2</accession>
<dbReference type="AlphaFoldDB" id="A0A0A9DTV2"/>
<evidence type="ECO:0000313" key="2">
    <source>
        <dbReference type="EMBL" id="JAD87197.1"/>
    </source>
</evidence>
<keyword evidence="1" id="KW-0812">Transmembrane</keyword>
<name>A0A0A9DTV2_ARUDO</name>
<proteinExistence type="predicted"/>
<sequence>MNGIFLYITIGRSTALSFKKTKASRFYMVVWHNRNKMAIEKSFPNKPTDVLFAGLSNLQRWRILLRSGDKVKIDNVAARAPQWTLIFVPNEVNLSNVVFFNRFRLVVVVFLLFQVLLSILYTGNPSKLLFIAFNKNRETLV</sequence>
<protein>
    <submittedName>
        <fullName evidence="2">Uncharacterized protein</fullName>
    </submittedName>
</protein>
<dbReference type="EMBL" id="GBRH01210698">
    <property type="protein sequence ID" value="JAD87197.1"/>
    <property type="molecule type" value="Transcribed_RNA"/>
</dbReference>
<reference evidence="2" key="2">
    <citation type="journal article" date="2015" name="Data Brief">
        <title>Shoot transcriptome of the giant reed, Arundo donax.</title>
        <authorList>
            <person name="Barrero R.A."/>
            <person name="Guerrero F.D."/>
            <person name="Moolhuijzen P."/>
            <person name="Goolsby J.A."/>
            <person name="Tidwell J."/>
            <person name="Bellgard S.E."/>
            <person name="Bellgard M.I."/>
        </authorList>
    </citation>
    <scope>NUCLEOTIDE SEQUENCE</scope>
    <source>
        <tissue evidence="2">Shoot tissue taken approximately 20 cm above the soil surface</tissue>
    </source>
</reference>
<organism evidence="2">
    <name type="scientific">Arundo donax</name>
    <name type="common">Giant reed</name>
    <name type="synonym">Donax arundinaceus</name>
    <dbReference type="NCBI Taxonomy" id="35708"/>
    <lineage>
        <taxon>Eukaryota</taxon>
        <taxon>Viridiplantae</taxon>
        <taxon>Streptophyta</taxon>
        <taxon>Embryophyta</taxon>
        <taxon>Tracheophyta</taxon>
        <taxon>Spermatophyta</taxon>
        <taxon>Magnoliopsida</taxon>
        <taxon>Liliopsida</taxon>
        <taxon>Poales</taxon>
        <taxon>Poaceae</taxon>
        <taxon>PACMAD clade</taxon>
        <taxon>Arundinoideae</taxon>
        <taxon>Arundineae</taxon>
        <taxon>Arundo</taxon>
    </lineage>
</organism>